<reference evidence="2" key="1">
    <citation type="submission" date="2021-01" db="EMBL/GenBank/DDBJ databases">
        <authorList>
            <person name="Corre E."/>
            <person name="Pelletier E."/>
            <person name="Niang G."/>
            <person name="Scheremetjew M."/>
            <person name="Finn R."/>
            <person name="Kale V."/>
            <person name="Holt S."/>
            <person name="Cochrane G."/>
            <person name="Meng A."/>
            <person name="Brown T."/>
            <person name="Cohen L."/>
        </authorList>
    </citation>
    <scope>NUCLEOTIDE SEQUENCE</scope>
    <source>
        <strain evidence="2">FSP1.4</strain>
    </source>
</reference>
<dbReference type="EMBL" id="HBII01030945">
    <property type="protein sequence ID" value="CAE0353943.1"/>
    <property type="molecule type" value="Transcribed_RNA"/>
</dbReference>
<dbReference type="AlphaFoldDB" id="A0A7S3JI80"/>
<accession>A0A7S3JI80</accession>
<name>A0A7S3JI80_9SPIT</name>
<sequence>MSMNTRQASFEDEKSIVSRKYSKDSNGRKKSDVKEQEENERKETCVNVVKDHYMNSCIDNKLFAELDELSNTIESVQYITSGEIDVKSNHRFKGFTIQNPSIVSADFDDDLYCAKAVDPSKAS</sequence>
<feature type="region of interest" description="Disordered" evidence="1">
    <location>
        <begin position="1"/>
        <end position="42"/>
    </location>
</feature>
<evidence type="ECO:0000313" key="2">
    <source>
        <dbReference type="EMBL" id="CAE0353943.1"/>
    </source>
</evidence>
<evidence type="ECO:0000256" key="1">
    <source>
        <dbReference type="SAM" id="MobiDB-lite"/>
    </source>
</evidence>
<gene>
    <name evidence="2" type="ORF">EHAR0213_LOCUS12859</name>
</gene>
<protein>
    <submittedName>
        <fullName evidence="2">Uncharacterized protein</fullName>
    </submittedName>
</protein>
<organism evidence="2">
    <name type="scientific">Euplotes harpa</name>
    <dbReference type="NCBI Taxonomy" id="151035"/>
    <lineage>
        <taxon>Eukaryota</taxon>
        <taxon>Sar</taxon>
        <taxon>Alveolata</taxon>
        <taxon>Ciliophora</taxon>
        <taxon>Intramacronucleata</taxon>
        <taxon>Spirotrichea</taxon>
        <taxon>Hypotrichia</taxon>
        <taxon>Euplotida</taxon>
        <taxon>Euplotidae</taxon>
        <taxon>Euplotes</taxon>
    </lineage>
</organism>
<feature type="compositionally biased region" description="Basic and acidic residues" evidence="1">
    <location>
        <begin position="9"/>
        <end position="42"/>
    </location>
</feature>
<proteinExistence type="predicted"/>